<dbReference type="PROSITE" id="PS00687">
    <property type="entry name" value="ALDEHYDE_DEHYDR_GLU"/>
    <property type="match status" value="1"/>
</dbReference>
<protein>
    <recommendedName>
        <fullName evidence="3">aldehyde dehydrogenase (NAD(+))</fullName>
        <ecNumber evidence="3">1.2.1.3</ecNumber>
    </recommendedName>
</protein>
<evidence type="ECO:0000313" key="8">
    <source>
        <dbReference type="EMBL" id="XDI05288.1"/>
    </source>
</evidence>
<dbReference type="Pfam" id="PF00171">
    <property type="entry name" value="Aldedh"/>
    <property type="match status" value="1"/>
</dbReference>
<dbReference type="EC" id="1.2.1.3" evidence="3"/>
<dbReference type="PANTHER" id="PTHR42804">
    <property type="entry name" value="ALDEHYDE DEHYDROGENASE"/>
    <property type="match status" value="1"/>
</dbReference>
<dbReference type="InterPro" id="IPR015590">
    <property type="entry name" value="Aldehyde_DH_dom"/>
</dbReference>
<dbReference type="InterPro" id="IPR029510">
    <property type="entry name" value="Ald_DH_CS_GLU"/>
</dbReference>
<dbReference type="FunFam" id="3.40.605.10:FF:000007">
    <property type="entry name" value="NAD/NADP-dependent betaine aldehyde dehydrogenase"/>
    <property type="match status" value="1"/>
</dbReference>
<sequence length="475" mass="49520">MQQLSEHGTDVYADGRWTRSAASERIEVVNPSDGSPLGGISAGDPADARRAVAAAAAAFPGWAESPTADRAAAVHALADLIDEHADELAALAALDVGTPIARAKATVAGCAAITRRMAERVVELPLDTSVAAGIVTREPIGVVVAITPWNYPLYQAIVKLAPALAAGCTVVLKPSEVAPLQVLRFVELVDEAAILPPGVLNLVNGLGATVGEALVSHPDVMMVSLTGSTRAGARVTELAAPTVKRVALELGGKSPNVVLRGDVDLDRVALHNLDNLLANAGQTCTALTRLIVPRERLGEMEESLRTRLASVRAGDPFDPETTLGPLVSEPQRSRVRELVDRAVREGARVVEGPASPAPPAGGFFFAPVVLSGVDPASEIAQEEVFGPVLVVIPYDNDDDAVAIANHSAYGLSGCVWGDRDDALAAARRIQTGMVSINGARSSAERPFGGRKQSGNGRELGNEGLLEFFELKSISL</sequence>
<comment type="catalytic activity">
    <reaction evidence="4">
        <text>an aldehyde + NAD(+) + H2O = a carboxylate + NADH + 2 H(+)</text>
        <dbReference type="Rhea" id="RHEA:16185"/>
        <dbReference type="ChEBI" id="CHEBI:15377"/>
        <dbReference type="ChEBI" id="CHEBI:15378"/>
        <dbReference type="ChEBI" id="CHEBI:17478"/>
        <dbReference type="ChEBI" id="CHEBI:29067"/>
        <dbReference type="ChEBI" id="CHEBI:57540"/>
        <dbReference type="ChEBI" id="CHEBI:57945"/>
        <dbReference type="EC" id="1.2.1.3"/>
    </reaction>
</comment>
<evidence type="ECO:0000256" key="2">
    <source>
        <dbReference type="ARBA" id="ARBA00023002"/>
    </source>
</evidence>
<evidence type="ECO:0000256" key="1">
    <source>
        <dbReference type="ARBA" id="ARBA00009986"/>
    </source>
</evidence>
<dbReference type="InterPro" id="IPR016162">
    <property type="entry name" value="Ald_DH_N"/>
</dbReference>
<evidence type="ECO:0000256" key="5">
    <source>
        <dbReference type="PROSITE-ProRule" id="PRU10007"/>
    </source>
</evidence>
<dbReference type="SUPFAM" id="SSF53720">
    <property type="entry name" value="ALDH-like"/>
    <property type="match status" value="1"/>
</dbReference>
<feature type="active site" evidence="5">
    <location>
        <position position="249"/>
    </location>
</feature>
<feature type="domain" description="Aldehyde dehydrogenase" evidence="7">
    <location>
        <begin position="17"/>
        <end position="473"/>
    </location>
</feature>
<name>A0AB39BFV2_9MICO</name>
<gene>
    <name evidence="8" type="ORF">ABFY20_18515</name>
</gene>
<dbReference type="Gene3D" id="3.40.605.10">
    <property type="entry name" value="Aldehyde Dehydrogenase, Chain A, domain 1"/>
    <property type="match status" value="1"/>
</dbReference>
<evidence type="ECO:0000256" key="6">
    <source>
        <dbReference type="RuleBase" id="RU003345"/>
    </source>
</evidence>
<dbReference type="EMBL" id="CP162511">
    <property type="protein sequence ID" value="XDI05288.1"/>
    <property type="molecule type" value="Genomic_DNA"/>
</dbReference>
<dbReference type="InterPro" id="IPR016161">
    <property type="entry name" value="Ald_DH/histidinol_DH"/>
</dbReference>
<evidence type="ECO:0000259" key="7">
    <source>
        <dbReference type="Pfam" id="PF00171"/>
    </source>
</evidence>
<comment type="similarity">
    <text evidence="1 6">Belongs to the aldehyde dehydrogenase family.</text>
</comment>
<dbReference type="RefSeq" id="WP_368497672.1">
    <property type="nucleotide sequence ID" value="NZ_CP162511.1"/>
</dbReference>
<dbReference type="GO" id="GO:0004029">
    <property type="term" value="F:aldehyde dehydrogenase (NAD+) activity"/>
    <property type="evidence" value="ECO:0007669"/>
    <property type="project" value="UniProtKB-EC"/>
</dbReference>
<dbReference type="PROSITE" id="PS00070">
    <property type="entry name" value="ALDEHYDE_DEHYDR_CYS"/>
    <property type="match status" value="1"/>
</dbReference>
<proteinExistence type="inferred from homology"/>
<dbReference type="AlphaFoldDB" id="A0AB39BFV2"/>
<evidence type="ECO:0000256" key="4">
    <source>
        <dbReference type="ARBA" id="ARBA00049194"/>
    </source>
</evidence>
<dbReference type="Gene3D" id="3.40.309.10">
    <property type="entry name" value="Aldehyde Dehydrogenase, Chain A, domain 2"/>
    <property type="match status" value="1"/>
</dbReference>
<dbReference type="CDD" id="cd07138">
    <property type="entry name" value="ALDH_CddD_SSP0762"/>
    <property type="match status" value="1"/>
</dbReference>
<organism evidence="8">
    <name type="scientific">Herbiconiux sp. A18JL235</name>
    <dbReference type="NCBI Taxonomy" id="3152363"/>
    <lineage>
        <taxon>Bacteria</taxon>
        <taxon>Bacillati</taxon>
        <taxon>Actinomycetota</taxon>
        <taxon>Actinomycetes</taxon>
        <taxon>Micrococcales</taxon>
        <taxon>Microbacteriaceae</taxon>
        <taxon>Herbiconiux</taxon>
    </lineage>
</organism>
<accession>A0AB39BFV2</accession>
<reference evidence="8" key="1">
    <citation type="submission" date="2024-05" db="EMBL/GenBank/DDBJ databases">
        <title>Herbiconiux sp. A18JL235.</title>
        <authorList>
            <person name="Zhang G."/>
        </authorList>
    </citation>
    <scope>NUCLEOTIDE SEQUENCE</scope>
    <source>
        <strain evidence="8">A18JL235</strain>
    </source>
</reference>
<dbReference type="PANTHER" id="PTHR42804:SF1">
    <property type="entry name" value="ALDEHYDE DEHYDROGENASE-RELATED"/>
    <property type="match status" value="1"/>
</dbReference>
<evidence type="ECO:0000256" key="3">
    <source>
        <dbReference type="ARBA" id="ARBA00024226"/>
    </source>
</evidence>
<dbReference type="InterPro" id="IPR016163">
    <property type="entry name" value="Ald_DH_C"/>
</dbReference>
<dbReference type="InterPro" id="IPR016160">
    <property type="entry name" value="Ald_DH_CS_CYS"/>
</dbReference>
<keyword evidence="2 6" id="KW-0560">Oxidoreductase</keyword>